<evidence type="ECO:0000256" key="2">
    <source>
        <dbReference type="ARBA" id="ARBA00022670"/>
    </source>
</evidence>
<dbReference type="InterPro" id="IPR013083">
    <property type="entry name" value="Znf_RING/FYVE/PHD"/>
</dbReference>
<dbReference type="Proteomes" id="UP001186944">
    <property type="component" value="Unassembled WGS sequence"/>
</dbReference>
<dbReference type="InterPro" id="IPR011011">
    <property type="entry name" value="Znf_FYVE_PHD"/>
</dbReference>
<evidence type="ECO:0000259" key="6">
    <source>
        <dbReference type="PROSITE" id="PS50600"/>
    </source>
</evidence>
<dbReference type="Gene3D" id="3.30.40.10">
    <property type="entry name" value="Zinc/RING finger domain, C3HC4 (zinc finger)"/>
    <property type="match status" value="1"/>
</dbReference>
<gene>
    <name evidence="8" type="ORF">FSP39_007602</name>
</gene>
<dbReference type="PANTHER" id="PTHR34718">
    <property type="entry name" value="PHD-TYPE DOMAIN-CONTAINING PROTEIN"/>
    <property type="match status" value="1"/>
</dbReference>
<evidence type="ECO:0008006" key="10">
    <source>
        <dbReference type="Google" id="ProtNLM"/>
    </source>
</evidence>
<reference evidence="8" key="1">
    <citation type="submission" date="2019-08" db="EMBL/GenBank/DDBJ databases">
        <title>The improved chromosome-level genome for the pearl oyster Pinctada fucata martensii using PacBio sequencing and Hi-C.</title>
        <authorList>
            <person name="Zheng Z."/>
        </authorList>
    </citation>
    <scope>NUCLEOTIDE SEQUENCE</scope>
    <source>
        <strain evidence="8">ZZ-2019</strain>
        <tissue evidence="8">Adductor muscle</tissue>
    </source>
</reference>
<dbReference type="PROSITE" id="PS50600">
    <property type="entry name" value="ULP_PROTEASE"/>
    <property type="match status" value="1"/>
</dbReference>
<dbReference type="InterPro" id="IPR038765">
    <property type="entry name" value="Papain-like_cys_pep_sf"/>
</dbReference>
<keyword evidence="4" id="KW-0863">Zinc-finger</keyword>
<feature type="domain" description="SWIM-type" evidence="7">
    <location>
        <begin position="271"/>
        <end position="299"/>
    </location>
</feature>
<evidence type="ECO:0000313" key="9">
    <source>
        <dbReference type="Proteomes" id="UP001186944"/>
    </source>
</evidence>
<comment type="caution">
    <text evidence="8">The sequence shown here is derived from an EMBL/GenBank/DDBJ whole genome shotgun (WGS) entry which is preliminary data.</text>
</comment>
<dbReference type="GO" id="GO:0006508">
    <property type="term" value="P:proteolysis"/>
    <property type="evidence" value="ECO:0007669"/>
    <property type="project" value="UniProtKB-KW"/>
</dbReference>
<keyword evidence="4" id="KW-0862">Zinc</keyword>
<evidence type="ECO:0000256" key="3">
    <source>
        <dbReference type="ARBA" id="ARBA00022801"/>
    </source>
</evidence>
<keyword evidence="3" id="KW-0378">Hydrolase</keyword>
<dbReference type="InterPro" id="IPR003653">
    <property type="entry name" value="Peptidase_C48_C"/>
</dbReference>
<dbReference type="PANTHER" id="PTHR34718:SF2">
    <property type="entry name" value="PHD-TYPE DOMAIN-CONTAINING PROTEIN"/>
    <property type="match status" value="1"/>
</dbReference>
<dbReference type="AlphaFoldDB" id="A0AA88XNH6"/>
<name>A0AA88XNH6_PINIB</name>
<dbReference type="GO" id="GO:0008270">
    <property type="term" value="F:zinc ion binding"/>
    <property type="evidence" value="ECO:0007669"/>
    <property type="project" value="UniProtKB-KW"/>
</dbReference>
<dbReference type="InterPro" id="IPR007527">
    <property type="entry name" value="Znf_SWIM"/>
</dbReference>
<keyword evidence="2" id="KW-0645">Protease</keyword>
<accession>A0AA88XNH6</accession>
<proteinExistence type="inferred from homology"/>
<dbReference type="GO" id="GO:0008234">
    <property type="term" value="F:cysteine-type peptidase activity"/>
    <property type="evidence" value="ECO:0007669"/>
    <property type="project" value="InterPro"/>
</dbReference>
<evidence type="ECO:0000256" key="4">
    <source>
        <dbReference type="PROSITE-ProRule" id="PRU00325"/>
    </source>
</evidence>
<keyword evidence="4" id="KW-0479">Metal-binding</keyword>
<dbReference type="EMBL" id="VSWD01000011">
    <property type="protein sequence ID" value="KAK3087564.1"/>
    <property type="molecule type" value="Genomic_DNA"/>
</dbReference>
<evidence type="ECO:0000313" key="8">
    <source>
        <dbReference type="EMBL" id="KAK3087564.1"/>
    </source>
</evidence>
<feature type="region of interest" description="Disordered" evidence="5">
    <location>
        <begin position="316"/>
        <end position="370"/>
    </location>
</feature>
<dbReference type="SUPFAM" id="SSF57903">
    <property type="entry name" value="FYVE/PHD zinc finger"/>
    <property type="match status" value="1"/>
</dbReference>
<dbReference type="Gene3D" id="3.40.395.10">
    <property type="entry name" value="Adenoviral Proteinase, Chain A"/>
    <property type="match status" value="1"/>
</dbReference>
<organism evidence="8 9">
    <name type="scientific">Pinctada imbricata</name>
    <name type="common">Atlantic pearl-oyster</name>
    <name type="synonym">Pinctada martensii</name>
    <dbReference type="NCBI Taxonomy" id="66713"/>
    <lineage>
        <taxon>Eukaryota</taxon>
        <taxon>Metazoa</taxon>
        <taxon>Spiralia</taxon>
        <taxon>Lophotrochozoa</taxon>
        <taxon>Mollusca</taxon>
        <taxon>Bivalvia</taxon>
        <taxon>Autobranchia</taxon>
        <taxon>Pteriomorphia</taxon>
        <taxon>Pterioida</taxon>
        <taxon>Pterioidea</taxon>
        <taxon>Pteriidae</taxon>
        <taxon>Pinctada</taxon>
    </lineage>
</organism>
<dbReference type="PROSITE" id="PS50966">
    <property type="entry name" value="ZF_SWIM"/>
    <property type="match status" value="1"/>
</dbReference>
<evidence type="ECO:0000259" key="7">
    <source>
        <dbReference type="PROSITE" id="PS50966"/>
    </source>
</evidence>
<evidence type="ECO:0000256" key="5">
    <source>
        <dbReference type="SAM" id="MobiDB-lite"/>
    </source>
</evidence>
<dbReference type="SUPFAM" id="SSF54001">
    <property type="entry name" value="Cysteine proteinases"/>
    <property type="match status" value="1"/>
</dbReference>
<keyword evidence="9" id="KW-1185">Reference proteome</keyword>
<evidence type="ECO:0000256" key="1">
    <source>
        <dbReference type="ARBA" id="ARBA00005234"/>
    </source>
</evidence>
<feature type="domain" description="Ubiquitin-like protease family profile" evidence="6">
    <location>
        <begin position="373"/>
        <end position="541"/>
    </location>
</feature>
<comment type="similarity">
    <text evidence="1">Belongs to the peptidase C48 family.</text>
</comment>
<sequence>MTVYRKMVCKDGVEGSHHGVLNPRNLRQIKNHQAKTKAEKSLGKDDIYILIQLAYHVEGFVGEITVYPDLVTVFALPELIHTFQELIQNNTTSPVCLVYDTTFNLGDFYVSPLVFRHVLFEESPWIPLAFLIHDRKLQKCHNRLFEFIADKIPVLKCKNIPFITDREPALTKAVLLYFPNMTVLHCWNHIRRDFKEELRKQGAESSEMTVETDVTMKWIIDKFLNLYDPYSGITNNPSESINSVLKRDNDGVTHVPGCQAFVVKGNNDKNYCVSLNPESCQCPSSSTCYHILAVKTFIGLPIDETKREVNLRTLSKRSLKRSDKKSGRKKPRANDLDPDIVPAPDSIIKLGTSTTAPKTPKSKKKLRFQDKELPAKKRKLQYIEEPDSPDRDRWVGTLKNEHKQKILENKDLCSDIMQTVQNILRQQFPDINGMQPTTNAPVWNENENRWRNEIPLSQVTTPAAQIHHTGRHHWVTSINLNGQINILDSQSKGTLTPSLEIQLTSLYGNACAFFPVRIPQIQQQNNNHDCGVYAIANLTQFCFGGYDGTQEIQYNDRYMRDHLIYCLERQQFVPFPRVQTKATKKNRKKSRTATIACDCLCGKPNSIEAMVGCDGLHGTCTSWRHKSCANISTLHSHEDWYCTPHREKV</sequence>
<protein>
    <recommendedName>
        <fullName evidence="10">SWIM-type domain-containing protein</fullName>
    </recommendedName>
</protein>